<reference evidence="1 2" key="1">
    <citation type="journal article" date="2015" name="Genome Biol.">
        <title>Comparative genomics of Steinernema reveals deeply conserved gene regulatory networks.</title>
        <authorList>
            <person name="Dillman A.R."/>
            <person name="Macchietto M."/>
            <person name="Porter C.F."/>
            <person name="Rogers A."/>
            <person name="Williams B."/>
            <person name="Antoshechkin I."/>
            <person name="Lee M.M."/>
            <person name="Goodwin Z."/>
            <person name="Lu X."/>
            <person name="Lewis E.E."/>
            <person name="Goodrich-Blair H."/>
            <person name="Stock S.P."/>
            <person name="Adams B.J."/>
            <person name="Sternberg P.W."/>
            <person name="Mortazavi A."/>
        </authorList>
    </citation>
    <scope>NUCLEOTIDE SEQUENCE [LARGE SCALE GENOMIC DNA]</scope>
    <source>
        <strain evidence="1 2">ALL</strain>
    </source>
</reference>
<organism evidence="1 2">
    <name type="scientific">Steinernema carpocapsae</name>
    <name type="common">Entomopathogenic nematode</name>
    <dbReference type="NCBI Taxonomy" id="34508"/>
    <lineage>
        <taxon>Eukaryota</taxon>
        <taxon>Metazoa</taxon>
        <taxon>Ecdysozoa</taxon>
        <taxon>Nematoda</taxon>
        <taxon>Chromadorea</taxon>
        <taxon>Rhabditida</taxon>
        <taxon>Tylenchina</taxon>
        <taxon>Panagrolaimomorpha</taxon>
        <taxon>Strongyloidoidea</taxon>
        <taxon>Steinernematidae</taxon>
        <taxon>Steinernema</taxon>
    </lineage>
</organism>
<dbReference type="AlphaFoldDB" id="A0A4U5LQV6"/>
<sequence>MCEQPIPHRFLSQTHTSVSQVALSNIECLPARSNMILGNLINYLARRLRILRRLKIVQKLKKLKKSHFGQTSTEDSFQSVWSADSGINEEARCGYVEVWGDEELYGGFEDDDENLIQVVAVVEYRTSRARLQACSASQSSYVIKDAKSCTLSELYGDFSDEEEEVEEQEVDVKATKAQSYVDRVRGMFEKTAVGVC</sequence>
<reference evidence="1 2" key="2">
    <citation type="journal article" date="2019" name="G3 (Bethesda)">
        <title>Hybrid Assembly of the Genome of the Entomopathogenic Nematode Steinernema carpocapsae Identifies the X-Chromosome.</title>
        <authorList>
            <person name="Serra L."/>
            <person name="Macchietto M."/>
            <person name="Macias-Munoz A."/>
            <person name="McGill C.J."/>
            <person name="Rodriguez I.M."/>
            <person name="Rodriguez B."/>
            <person name="Murad R."/>
            <person name="Mortazavi A."/>
        </authorList>
    </citation>
    <scope>NUCLEOTIDE SEQUENCE [LARGE SCALE GENOMIC DNA]</scope>
    <source>
        <strain evidence="1 2">ALL</strain>
    </source>
</reference>
<accession>A0A4U5LQV6</accession>
<evidence type="ECO:0000313" key="1">
    <source>
        <dbReference type="EMBL" id="TKR58348.1"/>
    </source>
</evidence>
<name>A0A4U5LQV6_STECR</name>
<proteinExistence type="predicted"/>
<comment type="caution">
    <text evidence="1">The sequence shown here is derived from an EMBL/GenBank/DDBJ whole genome shotgun (WGS) entry which is preliminary data.</text>
</comment>
<keyword evidence="2" id="KW-1185">Reference proteome</keyword>
<dbReference type="EMBL" id="AZBU02000013">
    <property type="protein sequence ID" value="TKR58348.1"/>
    <property type="molecule type" value="Genomic_DNA"/>
</dbReference>
<dbReference type="Proteomes" id="UP000298663">
    <property type="component" value="Unassembled WGS sequence"/>
</dbReference>
<gene>
    <name evidence="1" type="ORF">L596_029803</name>
</gene>
<protein>
    <submittedName>
        <fullName evidence="1">Uncharacterized protein</fullName>
    </submittedName>
</protein>
<evidence type="ECO:0000313" key="2">
    <source>
        <dbReference type="Proteomes" id="UP000298663"/>
    </source>
</evidence>